<sequence>MFLLTESSARLCLVNFTLPSAAMFLKAGQRSLIVVESPGNLRDFNCSNVVSPSYLPLNTPKQKSF</sequence>
<dbReference type="AlphaFoldDB" id="A0A061RXJ1"/>
<proteinExistence type="predicted"/>
<name>A0A061RXJ1_9CHLO</name>
<feature type="non-terminal residue" evidence="1">
    <location>
        <position position="65"/>
    </location>
</feature>
<evidence type="ECO:0000313" key="1">
    <source>
        <dbReference type="EMBL" id="JAC75420.1"/>
    </source>
</evidence>
<gene>
    <name evidence="1" type="ORF">TSPGSL018_23134</name>
</gene>
<protein>
    <submittedName>
        <fullName evidence="1">Uncharacterized protein</fullName>
    </submittedName>
</protein>
<reference evidence="1" key="1">
    <citation type="submission" date="2014-05" db="EMBL/GenBank/DDBJ databases">
        <title>The transcriptome of the halophilic microalga Tetraselmis sp. GSL018 isolated from the Great Salt Lake, Utah.</title>
        <authorList>
            <person name="Jinkerson R.E."/>
            <person name="D'Adamo S."/>
            <person name="Posewitz M.C."/>
        </authorList>
    </citation>
    <scope>NUCLEOTIDE SEQUENCE</scope>
    <source>
        <strain evidence="1">GSL018</strain>
    </source>
</reference>
<organism evidence="1">
    <name type="scientific">Tetraselmis sp. GSL018</name>
    <dbReference type="NCBI Taxonomy" id="582737"/>
    <lineage>
        <taxon>Eukaryota</taxon>
        <taxon>Viridiplantae</taxon>
        <taxon>Chlorophyta</taxon>
        <taxon>core chlorophytes</taxon>
        <taxon>Chlorodendrophyceae</taxon>
        <taxon>Chlorodendrales</taxon>
        <taxon>Chlorodendraceae</taxon>
        <taxon>Tetraselmis</taxon>
    </lineage>
</organism>
<dbReference type="EMBL" id="GBEZ01010234">
    <property type="protein sequence ID" value="JAC75420.1"/>
    <property type="molecule type" value="Transcribed_RNA"/>
</dbReference>
<accession>A0A061RXJ1</accession>